<comment type="caution">
    <text evidence="10">The sequence shown here is derived from an EMBL/GenBank/DDBJ whole genome shotgun (WGS) entry which is preliminary data.</text>
</comment>
<dbReference type="GO" id="GO:0005988">
    <property type="term" value="P:lactose metabolic process"/>
    <property type="evidence" value="ECO:0007669"/>
    <property type="project" value="UniProtKB-KW"/>
</dbReference>
<keyword evidence="2 7" id="KW-0808">Transferase</keyword>
<dbReference type="GO" id="GO:2001059">
    <property type="term" value="P:D-tagatose 6-phosphate catabolic process"/>
    <property type="evidence" value="ECO:0007669"/>
    <property type="project" value="UniProtKB-UniPathway"/>
</dbReference>
<dbReference type="NCBIfam" id="TIGR03828">
    <property type="entry name" value="pfkB"/>
    <property type="match status" value="1"/>
</dbReference>
<dbReference type="NCBIfam" id="TIGR03168">
    <property type="entry name" value="1-PFK"/>
    <property type="match status" value="1"/>
</dbReference>
<sequence>MIYTITLNPSIDYVMFTQQMTVGELNRTTRTEKYAGGKGINVSRLLKTLEIDSTATGYIGGFTGRFILDELEKYDIKSQFITLDRDTRINVKIKSENETEINASGPIVNESQCKQLLDQINILTPNDLVVVSGSSAKGHGKTLYKEIAKLCNEKQIPFIIDAEKELATQTFEYKPLLYKPNIHELEAMFDTTFTSDEDIISHARKIIDQGVQTVIVSMGEDGALLITDNEVYKALTPTGEVINTVGAGDSTVAGFIYAREHQYNHLKTLKYAVASGSATAFSSDLAQKDEVLKLINEIKVQKLS</sequence>
<organism evidence="10 11">
    <name type="scientific">Abyssicoccus albus</name>
    <dbReference type="NCBI Taxonomy" id="1817405"/>
    <lineage>
        <taxon>Bacteria</taxon>
        <taxon>Bacillati</taxon>
        <taxon>Bacillota</taxon>
        <taxon>Bacilli</taxon>
        <taxon>Bacillales</taxon>
        <taxon>Abyssicoccaceae</taxon>
    </lineage>
</organism>
<dbReference type="Gene3D" id="3.40.1190.20">
    <property type="match status" value="1"/>
</dbReference>
<proteinExistence type="inferred from homology"/>
<dbReference type="Proteomes" id="UP000277108">
    <property type="component" value="Unassembled WGS sequence"/>
</dbReference>
<comment type="similarity">
    <text evidence="7">Belongs to the carbohydrate kinase PfkB family. LacC subfamily.</text>
</comment>
<gene>
    <name evidence="10" type="ORF">EDD62_1534</name>
</gene>
<name>A0A3N5BE63_9BACL</name>
<evidence type="ECO:0000256" key="5">
    <source>
        <dbReference type="ARBA" id="ARBA00022840"/>
    </source>
</evidence>
<evidence type="ECO:0000256" key="4">
    <source>
        <dbReference type="ARBA" id="ARBA00022777"/>
    </source>
</evidence>
<comment type="catalytic activity">
    <reaction evidence="7">
        <text>D-tagatofuranose 6-phosphate + ATP = D-tagatofuranose 1,6-bisphosphate + ADP + H(+)</text>
        <dbReference type="Rhea" id="RHEA:12420"/>
        <dbReference type="ChEBI" id="CHEBI:15378"/>
        <dbReference type="ChEBI" id="CHEBI:30616"/>
        <dbReference type="ChEBI" id="CHEBI:58694"/>
        <dbReference type="ChEBI" id="CHEBI:58695"/>
        <dbReference type="ChEBI" id="CHEBI:456216"/>
        <dbReference type="EC" id="2.7.1.144"/>
    </reaction>
</comment>
<evidence type="ECO:0000256" key="1">
    <source>
        <dbReference type="ARBA" id="ARBA00005380"/>
    </source>
</evidence>
<evidence type="ECO:0000256" key="8">
    <source>
        <dbReference type="RuleBase" id="RU369061"/>
    </source>
</evidence>
<comment type="pathway">
    <text evidence="7">Carbohydrate metabolism; D-tagatose 6-phosphate degradation; D-glyceraldehyde 3-phosphate and glycerone phosphate from D-tagatose 6-phosphate: step 1/2.</text>
</comment>
<dbReference type="CDD" id="cd01164">
    <property type="entry name" value="FruK_PfkB_like"/>
    <property type="match status" value="1"/>
</dbReference>
<dbReference type="GO" id="GO:0044281">
    <property type="term" value="P:small molecule metabolic process"/>
    <property type="evidence" value="ECO:0007669"/>
    <property type="project" value="UniProtKB-ARBA"/>
</dbReference>
<dbReference type="OrthoDB" id="9801219at2"/>
<dbReference type="GO" id="GO:0005524">
    <property type="term" value="F:ATP binding"/>
    <property type="evidence" value="ECO:0007669"/>
    <property type="project" value="UniProtKB-UniRule"/>
</dbReference>
<evidence type="ECO:0000256" key="2">
    <source>
        <dbReference type="ARBA" id="ARBA00022679"/>
    </source>
</evidence>
<evidence type="ECO:0000259" key="9">
    <source>
        <dbReference type="Pfam" id="PF00294"/>
    </source>
</evidence>
<dbReference type="InterPro" id="IPR011611">
    <property type="entry name" value="PfkB_dom"/>
</dbReference>
<dbReference type="PIRSF" id="PIRSF000535">
    <property type="entry name" value="1PFK/6PFK/LacC"/>
    <property type="match status" value="1"/>
</dbReference>
<dbReference type="InterPro" id="IPR022463">
    <property type="entry name" value="1-PFruKinase"/>
</dbReference>
<keyword evidence="5 7" id="KW-0067">ATP-binding</keyword>
<comment type="catalytic activity">
    <reaction evidence="6 8">
        <text>beta-D-fructose 1-phosphate + ATP = beta-D-fructose 1,6-bisphosphate + ADP + H(+)</text>
        <dbReference type="Rhea" id="RHEA:14213"/>
        <dbReference type="ChEBI" id="CHEBI:15378"/>
        <dbReference type="ChEBI" id="CHEBI:30616"/>
        <dbReference type="ChEBI" id="CHEBI:32966"/>
        <dbReference type="ChEBI" id="CHEBI:138881"/>
        <dbReference type="ChEBI" id="CHEBI:456216"/>
        <dbReference type="EC" id="2.7.1.56"/>
    </reaction>
</comment>
<evidence type="ECO:0000256" key="6">
    <source>
        <dbReference type="ARBA" id="ARBA00047745"/>
    </source>
</evidence>
<evidence type="ECO:0000313" key="10">
    <source>
        <dbReference type="EMBL" id="RPF55209.1"/>
    </source>
</evidence>
<dbReference type="Pfam" id="PF00294">
    <property type="entry name" value="PfkB"/>
    <property type="match status" value="1"/>
</dbReference>
<dbReference type="AlphaFoldDB" id="A0A3N5BE63"/>
<dbReference type="SUPFAM" id="SSF53613">
    <property type="entry name" value="Ribokinase-like"/>
    <property type="match status" value="1"/>
</dbReference>
<accession>A0A3N5BE63</accession>
<protein>
    <recommendedName>
        <fullName evidence="7">Tagatose-6-phosphate kinase</fullName>
        <ecNumber evidence="7">2.7.1.144</ecNumber>
    </recommendedName>
</protein>
<dbReference type="GO" id="GO:0005829">
    <property type="term" value="C:cytosol"/>
    <property type="evidence" value="ECO:0007669"/>
    <property type="project" value="TreeGrafter"/>
</dbReference>
<evidence type="ECO:0000256" key="3">
    <source>
        <dbReference type="ARBA" id="ARBA00022741"/>
    </source>
</evidence>
<dbReference type="GO" id="GO:0016052">
    <property type="term" value="P:carbohydrate catabolic process"/>
    <property type="evidence" value="ECO:0007669"/>
    <property type="project" value="UniProtKB-ARBA"/>
</dbReference>
<dbReference type="InterPro" id="IPR017583">
    <property type="entry name" value="Tagatose/fructose_Pkinase"/>
</dbReference>
<dbReference type="PANTHER" id="PTHR46566:SF1">
    <property type="entry name" value="1-PHOSPHOFRUCTOKINASE"/>
    <property type="match status" value="1"/>
</dbReference>
<dbReference type="PROSITE" id="PS00584">
    <property type="entry name" value="PFKB_KINASES_2"/>
    <property type="match status" value="1"/>
</dbReference>
<keyword evidence="11" id="KW-1185">Reference proteome</keyword>
<dbReference type="GO" id="GO:0009024">
    <property type="term" value="F:tagatose-6-phosphate kinase activity"/>
    <property type="evidence" value="ECO:0007669"/>
    <property type="project" value="UniProtKB-EC"/>
</dbReference>
<comment type="function">
    <text evidence="8">Catalyzes the ATP-dependent phosphorylation of fructose-l-phosphate to fructose-l,6-bisphosphate.</text>
</comment>
<keyword evidence="4 8" id="KW-0418">Kinase</keyword>
<dbReference type="UniPathway" id="UPA00704">
    <property type="reaction ID" value="UER00715"/>
</dbReference>
<dbReference type="EMBL" id="RKRK01000004">
    <property type="protein sequence ID" value="RPF55209.1"/>
    <property type="molecule type" value="Genomic_DNA"/>
</dbReference>
<reference evidence="10 11" key="1">
    <citation type="submission" date="2018-11" db="EMBL/GenBank/DDBJ databases">
        <title>Genomic Encyclopedia of Type Strains, Phase IV (KMG-IV): sequencing the most valuable type-strain genomes for metagenomic binning, comparative biology and taxonomic classification.</title>
        <authorList>
            <person name="Goeker M."/>
        </authorList>
    </citation>
    <scope>NUCLEOTIDE SEQUENCE [LARGE SCALE GENOMIC DNA]</scope>
    <source>
        <strain evidence="10 11">DSM 29158</strain>
    </source>
</reference>
<dbReference type="RefSeq" id="WP_123808265.1">
    <property type="nucleotide sequence ID" value="NZ_RKRK01000004.1"/>
</dbReference>
<feature type="domain" description="Carbohydrate kinase PfkB" evidence="9">
    <location>
        <begin position="7"/>
        <end position="283"/>
    </location>
</feature>
<dbReference type="EC" id="2.7.1.144" evidence="7"/>
<keyword evidence="3 7" id="KW-0547">Nucleotide-binding</keyword>
<dbReference type="InterPro" id="IPR002173">
    <property type="entry name" value="Carboh/pur_kinase_PfkB_CS"/>
</dbReference>
<comment type="similarity">
    <text evidence="1">Belongs to the carbohydrate kinase pfkB family.</text>
</comment>
<dbReference type="GO" id="GO:0008662">
    <property type="term" value="F:1-phosphofructokinase activity"/>
    <property type="evidence" value="ECO:0007669"/>
    <property type="project" value="UniProtKB-UniRule"/>
</dbReference>
<dbReference type="FunFam" id="3.40.1190.20:FF:000001">
    <property type="entry name" value="Phosphofructokinase"/>
    <property type="match status" value="1"/>
</dbReference>
<dbReference type="PANTHER" id="PTHR46566">
    <property type="entry name" value="1-PHOSPHOFRUCTOKINASE-RELATED"/>
    <property type="match status" value="1"/>
</dbReference>
<dbReference type="InterPro" id="IPR029056">
    <property type="entry name" value="Ribokinase-like"/>
</dbReference>
<evidence type="ECO:0000313" key="11">
    <source>
        <dbReference type="Proteomes" id="UP000277108"/>
    </source>
</evidence>
<evidence type="ECO:0000256" key="7">
    <source>
        <dbReference type="PIRNR" id="PIRNR000535"/>
    </source>
</evidence>
<keyword evidence="7" id="KW-0423">Lactose metabolism</keyword>